<dbReference type="InParanoid" id="A0A0Q3JX44"/>
<dbReference type="AlphaFoldDB" id="A0A0Q3JX44"/>
<evidence type="ECO:0000313" key="4">
    <source>
        <dbReference type="Proteomes" id="UP000008810"/>
    </source>
</evidence>
<dbReference type="EMBL" id="CM000881">
    <property type="protein sequence ID" value="KQK03025.1"/>
    <property type="molecule type" value="Genomic_DNA"/>
</dbReference>
<reference evidence="2" key="2">
    <citation type="submission" date="2017-06" db="EMBL/GenBank/DDBJ databases">
        <title>WGS assembly of Brachypodium distachyon.</title>
        <authorList>
            <consortium name="The International Brachypodium Initiative"/>
            <person name="Lucas S."/>
            <person name="Harmon-Smith M."/>
            <person name="Lail K."/>
            <person name="Tice H."/>
            <person name="Grimwood J."/>
            <person name="Bruce D."/>
            <person name="Barry K."/>
            <person name="Shu S."/>
            <person name="Lindquist E."/>
            <person name="Wang M."/>
            <person name="Pitluck S."/>
            <person name="Vogel J.P."/>
            <person name="Garvin D.F."/>
            <person name="Mockler T.C."/>
            <person name="Schmutz J."/>
            <person name="Rokhsar D."/>
            <person name="Bevan M.W."/>
        </authorList>
    </citation>
    <scope>NUCLEOTIDE SEQUENCE</scope>
    <source>
        <strain evidence="2">Bd21</strain>
    </source>
</reference>
<dbReference type="Proteomes" id="UP000008810">
    <property type="component" value="Chromosome 2"/>
</dbReference>
<organism evidence="2">
    <name type="scientific">Brachypodium distachyon</name>
    <name type="common">Purple false brome</name>
    <name type="synonym">Trachynia distachya</name>
    <dbReference type="NCBI Taxonomy" id="15368"/>
    <lineage>
        <taxon>Eukaryota</taxon>
        <taxon>Viridiplantae</taxon>
        <taxon>Streptophyta</taxon>
        <taxon>Embryophyta</taxon>
        <taxon>Tracheophyta</taxon>
        <taxon>Spermatophyta</taxon>
        <taxon>Magnoliopsida</taxon>
        <taxon>Liliopsida</taxon>
        <taxon>Poales</taxon>
        <taxon>Poaceae</taxon>
        <taxon>BOP clade</taxon>
        <taxon>Pooideae</taxon>
        <taxon>Stipodae</taxon>
        <taxon>Brachypodieae</taxon>
        <taxon>Brachypodium</taxon>
    </lineage>
</organism>
<proteinExistence type="predicted"/>
<evidence type="ECO:0000313" key="2">
    <source>
        <dbReference type="EMBL" id="KQK03025.1"/>
    </source>
</evidence>
<protein>
    <submittedName>
        <fullName evidence="2 3">Uncharacterized protein</fullName>
    </submittedName>
</protein>
<evidence type="ECO:0000313" key="3">
    <source>
        <dbReference type="EnsemblPlants" id="KQK03025"/>
    </source>
</evidence>
<dbReference type="Gramene" id="KQK03025">
    <property type="protein sequence ID" value="KQK03025"/>
    <property type="gene ID" value="BRADI_2g05094v3"/>
</dbReference>
<sequence length="68" mass="7356">MPGHLLFLRRVRGLMPAPAGRPPPSAELVERVLKGRRREVLSGSASSAAGCDRAREVGLPRRQSPSKL</sequence>
<dbReference type="EnsemblPlants" id="KQK03025">
    <property type="protein sequence ID" value="KQK03025"/>
    <property type="gene ID" value="BRADI_2g05094v3"/>
</dbReference>
<name>A0A0Q3JX44_BRADI</name>
<gene>
    <name evidence="2" type="ORF">BRADI_2g05094v3</name>
</gene>
<keyword evidence="4" id="KW-1185">Reference proteome</keyword>
<feature type="region of interest" description="Disordered" evidence="1">
    <location>
        <begin position="39"/>
        <end position="68"/>
    </location>
</feature>
<reference evidence="2 3" key="1">
    <citation type="journal article" date="2010" name="Nature">
        <title>Genome sequencing and analysis of the model grass Brachypodium distachyon.</title>
        <authorList>
            <consortium name="International Brachypodium Initiative"/>
        </authorList>
    </citation>
    <scope>NUCLEOTIDE SEQUENCE [LARGE SCALE GENOMIC DNA]</scope>
    <source>
        <strain evidence="2 3">Bd21</strain>
    </source>
</reference>
<evidence type="ECO:0000256" key="1">
    <source>
        <dbReference type="SAM" id="MobiDB-lite"/>
    </source>
</evidence>
<reference evidence="3" key="3">
    <citation type="submission" date="2018-08" db="UniProtKB">
        <authorList>
            <consortium name="EnsemblPlants"/>
        </authorList>
    </citation>
    <scope>IDENTIFICATION</scope>
    <source>
        <strain evidence="3">cv. Bd21</strain>
    </source>
</reference>
<accession>A0A0Q3JX44</accession>